<organism evidence="1 2">
    <name type="scientific">Adhaeribacter arboris</name>
    <dbReference type="NCBI Taxonomy" id="2072846"/>
    <lineage>
        <taxon>Bacteria</taxon>
        <taxon>Pseudomonadati</taxon>
        <taxon>Bacteroidota</taxon>
        <taxon>Cytophagia</taxon>
        <taxon>Cytophagales</taxon>
        <taxon>Hymenobacteraceae</taxon>
        <taxon>Adhaeribacter</taxon>
    </lineage>
</organism>
<proteinExistence type="predicted"/>
<comment type="caution">
    <text evidence="1">The sequence shown here is derived from an EMBL/GenBank/DDBJ whole genome shotgun (WGS) entry which is preliminary data.</text>
</comment>
<keyword evidence="2" id="KW-1185">Reference proteome</keyword>
<dbReference type="AlphaFoldDB" id="A0A2T2YFA0"/>
<accession>A0A2T2YFA0</accession>
<protein>
    <submittedName>
        <fullName evidence="1">Uncharacterized protein</fullName>
    </submittedName>
</protein>
<name>A0A2T2YFA0_9BACT</name>
<sequence length="169" mass="18752">MRDGSKDFLSLPKRKDSLTYSWPEENGTEVDLAHPTFEDKEVTLKCGFLAATDTEFKNKRKAFIEAIAAPGWQVWKIIDHSTEYSVRYVDSGNWEKTSRRLRNVPQVIVLFDLQLVVSNEIEINVPETGGPGLPVTIKNALGQTIATVPAGGALQITSDFAFGLNIQTL</sequence>
<reference evidence="1 2" key="1">
    <citation type="submission" date="2018-03" db="EMBL/GenBank/DDBJ databases">
        <title>Adhaeribacter sp. HMF7605 Genome sequencing and assembly.</title>
        <authorList>
            <person name="Kang H."/>
            <person name="Kang J."/>
            <person name="Cha I."/>
            <person name="Kim H."/>
            <person name="Joh K."/>
        </authorList>
    </citation>
    <scope>NUCLEOTIDE SEQUENCE [LARGE SCALE GENOMIC DNA]</scope>
    <source>
        <strain evidence="1 2">HMF7605</strain>
    </source>
</reference>
<dbReference type="Proteomes" id="UP000240357">
    <property type="component" value="Unassembled WGS sequence"/>
</dbReference>
<evidence type="ECO:0000313" key="2">
    <source>
        <dbReference type="Proteomes" id="UP000240357"/>
    </source>
</evidence>
<dbReference type="EMBL" id="PYFT01000001">
    <property type="protein sequence ID" value="PSR54138.1"/>
    <property type="molecule type" value="Genomic_DNA"/>
</dbReference>
<gene>
    <name evidence="1" type="ORF">AHMF7605_11710</name>
</gene>
<evidence type="ECO:0000313" key="1">
    <source>
        <dbReference type="EMBL" id="PSR54138.1"/>
    </source>
</evidence>